<keyword evidence="3" id="KW-1185">Reference proteome</keyword>
<accession>L0DXP7</accession>
<organism evidence="2 3">
    <name type="scientific">Thioalkalivibrio nitratireducens (strain DSM 14787 / UNIQEM 213 / ALEN2)</name>
    <dbReference type="NCBI Taxonomy" id="1255043"/>
    <lineage>
        <taxon>Bacteria</taxon>
        <taxon>Pseudomonadati</taxon>
        <taxon>Pseudomonadota</taxon>
        <taxon>Gammaproteobacteria</taxon>
        <taxon>Chromatiales</taxon>
        <taxon>Ectothiorhodospiraceae</taxon>
        <taxon>Thioalkalivibrio</taxon>
    </lineage>
</organism>
<dbReference type="CDD" id="cd09741">
    <property type="entry name" value="Csx1_III-U"/>
    <property type="match status" value="1"/>
</dbReference>
<dbReference type="KEGG" id="tni:TVNIR_1471"/>
<feature type="domain" description="CRISPR system ring nuclease SSO2081-like" evidence="1">
    <location>
        <begin position="24"/>
        <end position="233"/>
    </location>
</feature>
<gene>
    <name evidence="2" type="ordered locus">TVNIR_1471</name>
</gene>
<evidence type="ECO:0000313" key="3">
    <source>
        <dbReference type="Proteomes" id="UP000010809"/>
    </source>
</evidence>
<name>L0DXP7_THIND</name>
<sequence length="378" mass="42208">MRRDLLMEPEEFSRRVLLAVTGLSPQVVTETLYGLARQRRDRVPTEVHVITTEEGAERARLALLSREPGWFRRLCEDLELTGLRFGNDSIHVLRDASGTPLADIRTPEDNERAADFITEKVREFTADPESALHVSIAGGRKTMGYYAGYALSLFGRPQDRLSHVLVSEPFESSWDFFYPTPYSRVITTRNDKLADTADASVTLAEIPFVSLRDGLPTRLVEGGAQLSETVAAARRALEPPELVIDLAGRCLEASGERLPMAPADLAFYALFARKRQVSGHALRRSDPELSGPFLAEYQRIVGPMSGDLERAEEALQNGMDADYFDQRKARTNATLRQHLGPQLARLYAIHADGKRDGRFSLRLEPEAIRFDAVQDPGK</sequence>
<dbReference type="InterPro" id="IPR013413">
    <property type="entry name" value="CRISPR-assoc_prot_NE0113"/>
</dbReference>
<dbReference type="PATRIC" id="fig|1255043.3.peg.1490"/>
<evidence type="ECO:0000313" key="2">
    <source>
        <dbReference type="EMBL" id="AGA33141.1"/>
    </source>
</evidence>
<dbReference type="Pfam" id="PF09623">
    <property type="entry name" value="Cas_NE0113"/>
    <property type="match status" value="1"/>
</dbReference>
<proteinExistence type="predicted"/>
<dbReference type="Proteomes" id="UP000010809">
    <property type="component" value="Chromosome"/>
</dbReference>
<dbReference type="EMBL" id="CP003989">
    <property type="protein sequence ID" value="AGA33141.1"/>
    <property type="molecule type" value="Genomic_DNA"/>
</dbReference>
<dbReference type="NCBIfam" id="TIGR02584">
    <property type="entry name" value="cas_NE0113"/>
    <property type="match status" value="1"/>
</dbReference>
<dbReference type="eggNOG" id="COG0745">
    <property type="taxonomic scope" value="Bacteria"/>
</dbReference>
<dbReference type="STRING" id="1255043.TVNIR_1471"/>
<protein>
    <submittedName>
        <fullName evidence="2">CRISPR-associated protein</fullName>
    </submittedName>
</protein>
<dbReference type="AlphaFoldDB" id="L0DXP7"/>
<dbReference type="HOGENOM" id="CLU_050851_0_0_6"/>
<reference evidence="2" key="1">
    <citation type="submission" date="2015-12" db="EMBL/GenBank/DDBJ databases">
        <authorList>
            <person name="Tikhonova T.V."/>
            <person name="Pavlov A.R."/>
            <person name="Beletsky A.V."/>
            <person name="Mardanov A.V."/>
            <person name="Sorokin D.Y."/>
            <person name="Ravin N.V."/>
            <person name="Popov V.O."/>
        </authorList>
    </citation>
    <scope>NUCLEOTIDE SEQUENCE</scope>
    <source>
        <strain evidence="2">DSM 14787</strain>
    </source>
</reference>
<evidence type="ECO:0000259" key="1">
    <source>
        <dbReference type="Pfam" id="PF09623"/>
    </source>
</evidence>
<dbReference type="InterPro" id="IPR019092">
    <property type="entry name" value="SSO2081-like_dom"/>
</dbReference>